<evidence type="ECO:0000313" key="3">
    <source>
        <dbReference type="Proteomes" id="UP000183385"/>
    </source>
</evidence>
<gene>
    <name evidence="2" type="ORF">SAMN05216577_111110</name>
</gene>
<keyword evidence="1" id="KW-0812">Transmembrane</keyword>
<keyword evidence="3" id="KW-1185">Reference proteome</keyword>
<accession>A0AAQ1KFS1</accession>
<evidence type="ECO:0000256" key="1">
    <source>
        <dbReference type="SAM" id="Phobius"/>
    </source>
</evidence>
<dbReference type="Proteomes" id="UP000183385">
    <property type="component" value="Unassembled WGS sequence"/>
</dbReference>
<sequence>MQCPKCEYVAEPGEAKVEGQCPNCEVFYHKVRRPAGEQVATDVRTARYGTKRNLAFALIAVLLFSGAFFYGFKQYAYYQLVKNVEAVVRNTNGQLAELLDKRAGRTNADFLRIYQGRLDELDRLVAQALAIDDSTNPGVSTAAADYVRASQEFIRIFSDELQGRLLLSGEQASFQIASKFLDTEEGERFAALSDAEVSALYSGNLEQISAANGFDERLAQLKRGSELEALGKKRIAYLQAKNSLERAKARHEEAILALGKAGESIGRAGGKLEARIGRKLPIQAWSLNP</sequence>
<dbReference type="AlphaFoldDB" id="A0AAQ1KFS1"/>
<name>A0AAQ1KFS1_9PSED</name>
<comment type="caution">
    <text evidence="2">The sequence shown here is derived from an EMBL/GenBank/DDBJ whole genome shotgun (WGS) entry which is preliminary data.</text>
</comment>
<evidence type="ECO:0000313" key="2">
    <source>
        <dbReference type="EMBL" id="SFC84843.1"/>
    </source>
</evidence>
<reference evidence="2 3" key="1">
    <citation type="submission" date="2016-10" db="EMBL/GenBank/DDBJ databases">
        <authorList>
            <person name="Varghese N."/>
            <person name="Submissions S."/>
        </authorList>
    </citation>
    <scope>NUCLEOTIDE SEQUENCE [LARGE SCALE GENOMIC DNA]</scope>
    <source>
        <strain evidence="2 3">LMG 18378</strain>
    </source>
</reference>
<keyword evidence="1" id="KW-0472">Membrane</keyword>
<proteinExistence type="predicted"/>
<organism evidence="2 3">
    <name type="scientific">Pseudomonas citronellolis</name>
    <dbReference type="NCBI Taxonomy" id="53408"/>
    <lineage>
        <taxon>Bacteria</taxon>
        <taxon>Pseudomonadati</taxon>
        <taxon>Pseudomonadota</taxon>
        <taxon>Gammaproteobacteria</taxon>
        <taxon>Pseudomonadales</taxon>
        <taxon>Pseudomonadaceae</taxon>
        <taxon>Pseudomonas</taxon>
    </lineage>
</organism>
<dbReference type="EMBL" id="FOLS01000011">
    <property type="protein sequence ID" value="SFC84843.1"/>
    <property type="molecule type" value="Genomic_DNA"/>
</dbReference>
<keyword evidence="1" id="KW-1133">Transmembrane helix</keyword>
<protein>
    <submittedName>
        <fullName evidence="2">Uncharacterized protein</fullName>
    </submittedName>
</protein>
<feature type="transmembrane region" description="Helical" evidence="1">
    <location>
        <begin position="54"/>
        <end position="72"/>
    </location>
</feature>